<dbReference type="PROSITE" id="PS50011">
    <property type="entry name" value="PROTEIN_KINASE_DOM"/>
    <property type="match status" value="1"/>
</dbReference>
<dbReference type="GO" id="GO:0004674">
    <property type="term" value="F:protein serine/threonine kinase activity"/>
    <property type="evidence" value="ECO:0007669"/>
    <property type="project" value="UniProtKB-EC"/>
</dbReference>
<evidence type="ECO:0000256" key="1">
    <source>
        <dbReference type="ARBA" id="ARBA00012513"/>
    </source>
</evidence>
<dbReference type="GO" id="GO:0005524">
    <property type="term" value="F:ATP binding"/>
    <property type="evidence" value="ECO:0007669"/>
    <property type="project" value="InterPro"/>
</dbReference>
<dbReference type="AlphaFoldDB" id="A0A067P8S4"/>
<evidence type="ECO:0000259" key="2">
    <source>
        <dbReference type="PROSITE" id="PS50011"/>
    </source>
</evidence>
<organism evidence="3 4">
    <name type="scientific">Pleurotus ostreatus (strain PC15)</name>
    <name type="common">Oyster mushroom</name>
    <dbReference type="NCBI Taxonomy" id="1137138"/>
    <lineage>
        <taxon>Eukaryota</taxon>
        <taxon>Fungi</taxon>
        <taxon>Dikarya</taxon>
        <taxon>Basidiomycota</taxon>
        <taxon>Agaricomycotina</taxon>
        <taxon>Agaricomycetes</taxon>
        <taxon>Agaricomycetidae</taxon>
        <taxon>Agaricales</taxon>
        <taxon>Pleurotineae</taxon>
        <taxon>Pleurotaceae</taxon>
        <taxon>Pleurotus</taxon>
    </lineage>
</organism>
<feature type="domain" description="Protein kinase" evidence="2">
    <location>
        <begin position="1"/>
        <end position="270"/>
    </location>
</feature>
<dbReference type="VEuPathDB" id="FungiDB:PLEOSDRAFT_7489"/>
<dbReference type="SUPFAM" id="SSF56112">
    <property type="entry name" value="Protein kinase-like (PK-like)"/>
    <property type="match status" value="1"/>
</dbReference>
<feature type="non-terminal residue" evidence="3">
    <location>
        <position position="273"/>
    </location>
</feature>
<protein>
    <recommendedName>
        <fullName evidence="1">non-specific serine/threonine protein kinase</fullName>
        <ecNumber evidence="1">2.7.11.1</ecNumber>
    </recommendedName>
</protein>
<dbReference type="HOGENOM" id="CLU_019279_2_5_1"/>
<dbReference type="InterPro" id="IPR050235">
    <property type="entry name" value="CK1_Ser-Thr_kinase"/>
</dbReference>
<dbReference type="OrthoDB" id="5579860at2759"/>
<dbReference type="InParanoid" id="A0A067P8S4"/>
<evidence type="ECO:0000313" key="4">
    <source>
        <dbReference type="Proteomes" id="UP000027073"/>
    </source>
</evidence>
<dbReference type="SMART" id="SM00220">
    <property type="entry name" value="S_TKc"/>
    <property type="match status" value="1"/>
</dbReference>
<name>A0A067P8S4_PLEO1</name>
<dbReference type="EC" id="2.7.11.1" evidence="1"/>
<feature type="non-terminal residue" evidence="3">
    <location>
        <position position="1"/>
    </location>
</feature>
<accession>A0A067P8S4</accession>
<sequence>IYLATDYETGIDVALKVEHHPKATSRSAIQYEQKIYSHLPAKSEGIPQFFSGGSLGGWEYIGVELLGPSVATLLAESGRSSLELHSVCCLGMQLIDRLALLHDHGILHRDIKPENCVIGLTPGTEQTIYLTNFGCGKYIRHPLRFMNDGDLQMGFFTYILPPFVTTSYTYRDDLEALALTLIHLIKPYGLPWARRGMLRQEDRLGQQLLSTAKANTAMEGLCSNIPTIFKDFLLYCRSMKVNEYPDYQQWRDRLSELVVEKGYEAASPFYWPP</sequence>
<dbReference type="Proteomes" id="UP000027073">
    <property type="component" value="Unassembled WGS sequence"/>
</dbReference>
<dbReference type="Pfam" id="PF00069">
    <property type="entry name" value="Pkinase"/>
    <property type="match status" value="1"/>
</dbReference>
<dbReference type="STRING" id="1137138.A0A067P8S4"/>
<dbReference type="PROSITE" id="PS00108">
    <property type="entry name" value="PROTEIN_KINASE_ST"/>
    <property type="match status" value="1"/>
</dbReference>
<gene>
    <name evidence="3" type="ORF">PLEOSDRAFT_7489</name>
</gene>
<dbReference type="EMBL" id="KL198004">
    <property type="protein sequence ID" value="KDQ32802.1"/>
    <property type="molecule type" value="Genomic_DNA"/>
</dbReference>
<dbReference type="InterPro" id="IPR000719">
    <property type="entry name" value="Prot_kinase_dom"/>
</dbReference>
<dbReference type="InterPro" id="IPR008271">
    <property type="entry name" value="Ser/Thr_kinase_AS"/>
</dbReference>
<dbReference type="Gene3D" id="1.10.510.10">
    <property type="entry name" value="Transferase(Phosphotransferase) domain 1"/>
    <property type="match status" value="1"/>
</dbReference>
<proteinExistence type="predicted"/>
<evidence type="ECO:0000313" key="3">
    <source>
        <dbReference type="EMBL" id="KDQ32802.1"/>
    </source>
</evidence>
<dbReference type="PANTHER" id="PTHR11909">
    <property type="entry name" value="CASEIN KINASE-RELATED"/>
    <property type="match status" value="1"/>
</dbReference>
<reference evidence="4" key="1">
    <citation type="journal article" date="2014" name="Proc. Natl. Acad. Sci. U.S.A.">
        <title>Extensive sampling of basidiomycete genomes demonstrates inadequacy of the white-rot/brown-rot paradigm for wood decay fungi.</title>
        <authorList>
            <person name="Riley R."/>
            <person name="Salamov A.A."/>
            <person name="Brown D.W."/>
            <person name="Nagy L.G."/>
            <person name="Floudas D."/>
            <person name="Held B.W."/>
            <person name="Levasseur A."/>
            <person name="Lombard V."/>
            <person name="Morin E."/>
            <person name="Otillar R."/>
            <person name="Lindquist E.A."/>
            <person name="Sun H."/>
            <person name="LaButti K.M."/>
            <person name="Schmutz J."/>
            <person name="Jabbour D."/>
            <person name="Luo H."/>
            <person name="Baker S.E."/>
            <person name="Pisabarro A.G."/>
            <person name="Walton J.D."/>
            <person name="Blanchette R.A."/>
            <person name="Henrissat B."/>
            <person name="Martin F."/>
            <person name="Cullen D."/>
            <person name="Hibbett D.S."/>
            <person name="Grigoriev I.V."/>
        </authorList>
    </citation>
    <scope>NUCLEOTIDE SEQUENCE [LARGE SCALE GENOMIC DNA]</scope>
    <source>
        <strain evidence="4">PC15</strain>
    </source>
</reference>
<dbReference type="InterPro" id="IPR011009">
    <property type="entry name" value="Kinase-like_dom_sf"/>
</dbReference>